<protein>
    <recommendedName>
        <fullName evidence="4">Serine aminopeptidase S33 domain-containing protein</fullName>
    </recommendedName>
</protein>
<feature type="compositionally biased region" description="Basic and acidic residues" evidence="1">
    <location>
        <begin position="398"/>
        <end position="408"/>
    </location>
</feature>
<dbReference type="EMBL" id="BRXW01000934">
    <property type="protein sequence ID" value="GMH79843.1"/>
    <property type="molecule type" value="Genomic_DNA"/>
</dbReference>
<proteinExistence type="predicted"/>
<dbReference type="InterPro" id="IPR029058">
    <property type="entry name" value="AB_hydrolase_fold"/>
</dbReference>
<comment type="caution">
    <text evidence="2">The sequence shown here is derived from an EMBL/GenBank/DDBJ whole genome shotgun (WGS) entry which is preliminary data.</text>
</comment>
<feature type="region of interest" description="Disordered" evidence="1">
    <location>
        <begin position="386"/>
        <end position="428"/>
    </location>
</feature>
<evidence type="ECO:0000256" key="1">
    <source>
        <dbReference type="SAM" id="MobiDB-lite"/>
    </source>
</evidence>
<dbReference type="AlphaFoldDB" id="A0A9W7EK29"/>
<dbReference type="SUPFAM" id="SSF53474">
    <property type="entry name" value="alpha/beta-Hydrolases"/>
    <property type="match status" value="1"/>
</dbReference>
<gene>
    <name evidence="2" type="ORF">TrLO_g11829</name>
</gene>
<dbReference type="Proteomes" id="UP001165122">
    <property type="component" value="Unassembled WGS sequence"/>
</dbReference>
<reference evidence="3" key="1">
    <citation type="journal article" date="2023" name="Commun. Biol.">
        <title>Genome analysis of Parmales, the sister group of diatoms, reveals the evolutionary specialization of diatoms from phago-mixotrophs to photoautotrophs.</title>
        <authorList>
            <person name="Ban H."/>
            <person name="Sato S."/>
            <person name="Yoshikawa S."/>
            <person name="Yamada K."/>
            <person name="Nakamura Y."/>
            <person name="Ichinomiya M."/>
            <person name="Sato N."/>
            <person name="Blanc-Mathieu R."/>
            <person name="Endo H."/>
            <person name="Kuwata A."/>
            <person name="Ogata H."/>
        </authorList>
    </citation>
    <scope>NUCLEOTIDE SEQUENCE [LARGE SCALE GENOMIC DNA]</scope>
    <source>
        <strain evidence="3">NIES 3700</strain>
    </source>
</reference>
<feature type="compositionally biased region" description="Acidic residues" evidence="1">
    <location>
        <begin position="409"/>
        <end position="428"/>
    </location>
</feature>
<evidence type="ECO:0000313" key="3">
    <source>
        <dbReference type="Proteomes" id="UP001165122"/>
    </source>
</evidence>
<name>A0A9W7EK29_9STRA</name>
<dbReference type="PANTHER" id="PTHR12277:SF81">
    <property type="entry name" value="PROTEIN ABHD13"/>
    <property type="match status" value="1"/>
</dbReference>
<accession>A0A9W7EK29</accession>
<sequence length="428" mass="47590">MSVTFPVDTASTNTSSLPPRPFLTLPPSCLGSCLPPFMALCLPPPIPFLAKTYIQENYDTQGIASKLTFFPPALPPYDGTYCFEKLPNHSNLYTLKIHSLLPPSPSTIFPSPSHLQTLGHIHNSHSLSLTFPTSGPLQNITLLSHGNASDVGTMVYRCERLCEASGGVVVGWDYRGYGESKGETTTEWECYDSIAMIYTFLLSPEFSTLLSPFVKLSDDPRIYLYGQSVGSGPSTWLASRGGTSNVDLCNDGCIGVCRIGCCCNFFCCRAREPLKGEGWKRIVNRSPDGLILHSPFLSGLRVLSPNRFLSCLDIFNNLKRIERVECKVLILHGENDEDVGVEHGRLLSQKCKVSGNHWFIPNRGHNDCMDGNEEEFSRRMTEFYNDSEEGVKESQVMIRDKSRDKTEEISSEDDELGLEEEDEEGNNI</sequence>
<dbReference type="PANTHER" id="PTHR12277">
    <property type="entry name" value="ALPHA/BETA HYDROLASE DOMAIN-CONTAINING PROTEIN"/>
    <property type="match status" value="1"/>
</dbReference>
<keyword evidence="3" id="KW-1185">Reference proteome</keyword>
<evidence type="ECO:0000313" key="2">
    <source>
        <dbReference type="EMBL" id="GMH79843.1"/>
    </source>
</evidence>
<evidence type="ECO:0008006" key="4">
    <source>
        <dbReference type="Google" id="ProtNLM"/>
    </source>
</evidence>
<dbReference type="OrthoDB" id="446723at2759"/>
<dbReference type="Gene3D" id="3.40.50.1820">
    <property type="entry name" value="alpha/beta hydrolase"/>
    <property type="match status" value="1"/>
</dbReference>
<organism evidence="2 3">
    <name type="scientific">Triparma laevis f. longispina</name>
    <dbReference type="NCBI Taxonomy" id="1714387"/>
    <lineage>
        <taxon>Eukaryota</taxon>
        <taxon>Sar</taxon>
        <taxon>Stramenopiles</taxon>
        <taxon>Ochrophyta</taxon>
        <taxon>Bolidophyceae</taxon>
        <taxon>Parmales</taxon>
        <taxon>Triparmaceae</taxon>
        <taxon>Triparma</taxon>
    </lineage>
</organism>